<reference evidence="13 14" key="1">
    <citation type="submission" date="2018-05" db="EMBL/GenBank/DDBJ databases">
        <title>Oceanovita maritima gen. nov., sp. nov., a marine bacterium in the family Rhodobacteraceae isolated from surface seawater of Lundu port Xiamen, China.</title>
        <authorList>
            <person name="Hetharua B.H."/>
            <person name="Min D."/>
            <person name="Liao H."/>
            <person name="Tian Y."/>
        </authorList>
    </citation>
    <scope>NUCLEOTIDE SEQUENCE [LARGE SCALE GENOMIC DNA]</scope>
    <source>
        <strain evidence="13 14">FSX-11</strain>
    </source>
</reference>
<dbReference type="InterPro" id="IPR017969">
    <property type="entry name" value="Heavy-metal-associated_CS"/>
</dbReference>
<dbReference type="PANTHER" id="PTHR43520:SF8">
    <property type="entry name" value="P-TYPE CU(+) TRANSPORTER"/>
    <property type="match status" value="1"/>
</dbReference>
<comment type="subcellular location">
    <subcellularLocation>
        <location evidence="11">Cell membrane</location>
    </subcellularLocation>
    <subcellularLocation>
        <location evidence="1">Endomembrane system</location>
        <topology evidence="1">Multi-pass membrane protein</topology>
    </subcellularLocation>
</comment>
<keyword evidence="6 11" id="KW-0547">Nucleotide-binding</keyword>
<evidence type="ECO:0000256" key="6">
    <source>
        <dbReference type="ARBA" id="ARBA00022741"/>
    </source>
</evidence>
<keyword evidence="7 11" id="KW-0067">ATP-binding</keyword>
<dbReference type="GO" id="GO:0005507">
    <property type="term" value="F:copper ion binding"/>
    <property type="evidence" value="ECO:0007669"/>
    <property type="project" value="TreeGrafter"/>
</dbReference>
<feature type="transmembrane region" description="Helical" evidence="11">
    <location>
        <begin position="413"/>
        <end position="435"/>
    </location>
</feature>
<evidence type="ECO:0000256" key="7">
    <source>
        <dbReference type="ARBA" id="ARBA00022840"/>
    </source>
</evidence>
<dbReference type="SUPFAM" id="SSF56784">
    <property type="entry name" value="HAD-like"/>
    <property type="match status" value="1"/>
</dbReference>
<feature type="transmembrane region" description="Helical" evidence="11">
    <location>
        <begin position="783"/>
        <end position="802"/>
    </location>
</feature>
<evidence type="ECO:0000313" key="13">
    <source>
        <dbReference type="EMBL" id="PYC47761.1"/>
    </source>
</evidence>
<evidence type="ECO:0000256" key="1">
    <source>
        <dbReference type="ARBA" id="ARBA00004127"/>
    </source>
</evidence>
<dbReference type="NCBIfam" id="TIGR01511">
    <property type="entry name" value="ATPase-IB1_Cu"/>
    <property type="match status" value="1"/>
</dbReference>
<evidence type="ECO:0000256" key="11">
    <source>
        <dbReference type="RuleBase" id="RU362081"/>
    </source>
</evidence>
<feature type="transmembrane region" description="Helical" evidence="11">
    <location>
        <begin position="194"/>
        <end position="211"/>
    </location>
</feature>
<feature type="transmembrane region" description="Helical" evidence="11">
    <location>
        <begin position="232"/>
        <end position="254"/>
    </location>
</feature>
<dbReference type="Gene3D" id="3.40.50.1000">
    <property type="entry name" value="HAD superfamily/HAD-like"/>
    <property type="match status" value="1"/>
</dbReference>
<evidence type="ECO:0000256" key="2">
    <source>
        <dbReference type="ARBA" id="ARBA00006024"/>
    </source>
</evidence>
<dbReference type="InterPro" id="IPR036412">
    <property type="entry name" value="HAD-like_sf"/>
</dbReference>
<dbReference type="Gene3D" id="2.70.150.10">
    <property type="entry name" value="Calcium-transporting ATPase, cytoplasmic transduction domain A"/>
    <property type="match status" value="1"/>
</dbReference>
<feature type="transmembrane region" description="Helical" evidence="11">
    <location>
        <begin position="441"/>
        <end position="464"/>
    </location>
</feature>
<feature type="domain" description="HMA" evidence="12">
    <location>
        <begin position="63"/>
        <end position="129"/>
    </location>
</feature>
<dbReference type="CDD" id="cd00371">
    <property type="entry name" value="HMA"/>
    <property type="match status" value="2"/>
</dbReference>
<dbReference type="CDD" id="cd02094">
    <property type="entry name" value="P-type_ATPase_Cu-like"/>
    <property type="match status" value="1"/>
</dbReference>
<sequence length="826" mass="84245">MHCAGCVGRAERALAGTPGVAEASVNLATERGTITAKAGVDAAVLTRDVVAALTKAGYPARTREVVFDVSGMSCASCVGRVETALRGAEGVVEATANFAADTAQVRYLEGATDPAQLARIITSAGYEAHPRGAADGAGAEEDAGAARRDAELRRAAWSAGVAGALALPVFVVEMGGHLFPPFHHFLMGLYGQDALWMGQFILTTLIFLWPGRVFFIRGIPALLRGAPEMNSLVALGAGAAYAFSVISLFAPGILPDGAAAVYFEAAAVIVALILLGRWLEARAKGRAGAAIRALIALRPDVAEVRRGADWTEVPLSAVVVGDLLRLRPGARVAVDGVVRAGESYVDESMMTGEPVPVAKTQGASLSAGSINTQGVLQYEATAVGADTALAKIVAMVERAQGGKLPVQALADRVVRVFVPVVIAIALLTVAAWMIFAPAPALGSALVAGVSVLIIACPCAMGLATPTSIMVGTGRAAALGVLFRKGDALQRLSAVKVMAFDKTGTLTEGQPDVREVLCTAGFERANVLRLAAAAESGSEHPVARAILRAAKGMDLPEVEAFRAVTGAGIEAEVEGRALRIGSARMMGEAGLDLAPFAKALAESDAAGASPLFVAIDGALAALISVADAPKPSAAAAVKALHARGVKVAMITGDARAAADAVAADLGIDHVEAEVRPEDKAAAIVALRDRYGAVAFTGDGINDAPALAEADVGLAIGTGTDVAIESADVVLVSGDPVGAVTALDLSRKTMRNIRQNLFWAFAYNAALIPVAAGVLYPAFGVTLSPMLGAGAMALSSIFVLSNALRLRRVTPVLTDVPAISPIAKGEAA</sequence>
<evidence type="ECO:0000256" key="3">
    <source>
        <dbReference type="ARBA" id="ARBA00022448"/>
    </source>
</evidence>
<name>A0A2V4MM44_9RHOB</name>
<dbReference type="InterPro" id="IPR001757">
    <property type="entry name" value="P_typ_ATPase"/>
</dbReference>
<dbReference type="GO" id="GO:0016887">
    <property type="term" value="F:ATP hydrolysis activity"/>
    <property type="evidence" value="ECO:0007669"/>
    <property type="project" value="InterPro"/>
</dbReference>
<evidence type="ECO:0000259" key="12">
    <source>
        <dbReference type="PROSITE" id="PS50846"/>
    </source>
</evidence>
<dbReference type="GO" id="GO:0055070">
    <property type="term" value="P:copper ion homeostasis"/>
    <property type="evidence" value="ECO:0007669"/>
    <property type="project" value="TreeGrafter"/>
</dbReference>
<dbReference type="GO" id="GO:0012505">
    <property type="term" value="C:endomembrane system"/>
    <property type="evidence" value="ECO:0007669"/>
    <property type="project" value="UniProtKB-SubCell"/>
</dbReference>
<keyword evidence="11" id="KW-1003">Cell membrane</keyword>
<dbReference type="InterPro" id="IPR018303">
    <property type="entry name" value="ATPase_P-typ_P_site"/>
</dbReference>
<keyword evidence="10 11" id="KW-0472">Membrane</keyword>
<dbReference type="Pfam" id="PF00702">
    <property type="entry name" value="Hydrolase"/>
    <property type="match status" value="1"/>
</dbReference>
<dbReference type="GO" id="GO:0005524">
    <property type="term" value="F:ATP binding"/>
    <property type="evidence" value="ECO:0007669"/>
    <property type="project" value="UniProtKB-UniRule"/>
</dbReference>
<dbReference type="Pfam" id="PF00122">
    <property type="entry name" value="E1-E2_ATPase"/>
    <property type="match status" value="1"/>
</dbReference>
<protein>
    <submittedName>
        <fullName evidence="13">Heavy metal translocating P-type ATPase</fullName>
    </submittedName>
</protein>
<keyword evidence="3" id="KW-0813">Transport</keyword>
<dbReference type="PRINTS" id="PR00943">
    <property type="entry name" value="CUATPASE"/>
</dbReference>
<dbReference type="SFLD" id="SFLDS00003">
    <property type="entry name" value="Haloacid_Dehalogenase"/>
    <property type="match status" value="1"/>
</dbReference>
<dbReference type="Pfam" id="PF00403">
    <property type="entry name" value="HMA"/>
    <property type="match status" value="2"/>
</dbReference>
<dbReference type="PRINTS" id="PR00119">
    <property type="entry name" value="CATATPASE"/>
</dbReference>
<proteinExistence type="inferred from homology"/>
<dbReference type="PANTHER" id="PTHR43520">
    <property type="entry name" value="ATP7, ISOFORM B"/>
    <property type="match status" value="1"/>
</dbReference>
<comment type="caution">
    <text evidence="13">The sequence shown here is derived from an EMBL/GenBank/DDBJ whole genome shotgun (WGS) entry which is preliminary data.</text>
</comment>
<dbReference type="Gene3D" id="3.40.1110.10">
    <property type="entry name" value="Calcium-transporting ATPase, cytoplasmic domain N"/>
    <property type="match status" value="1"/>
</dbReference>
<organism evidence="13 14">
    <name type="scientific">Litorivita pollutaquae</name>
    <dbReference type="NCBI Taxonomy" id="2200892"/>
    <lineage>
        <taxon>Bacteria</taxon>
        <taxon>Pseudomonadati</taxon>
        <taxon>Pseudomonadota</taxon>
        <taxon>Alphaproteobacteria</taxon>
        <taxon>Rhodobacterales</taxon>
        <taxon>Paracoccaceae</taxon>
        <taxon>Litorivita</taxon>
    </lineage>
</organism>
<keyword evidence="14" id="KW-1185">Reference proteome</keyword>
<dbReference type="PROSITE" id="PS00154">
    <property type="entry name" value="ATPASE_E1_E2"/>
    <property type="match status" value="1"/>
</dbReference>
<dbReference type="AlphaFoldDB" id="A0A2V4MM44"/>
<keyword evidence="9 11" id="KW-1133">Transmembrane helix</keyword>
<comment type="similarity">
    <text evidence="2 11">Belongs to the cation transport ATPase (P-type) (TC 3.A.3) family. Type IB subfamily.</text>
</comment>
<dbReference type="GO" id="GO:0043682">
    <property type="term" value="F:P-type divalent copper transporter activity"/>
    <property type="evidence" value="ECO:0007669"/>
    <property type="project" value="TreeGrafter"/>
</dbReference>
<dbReference type="GO" id="GO:0005886">
    <property type="term" value="C:plasma membrane"/>
    <property type="evidence" value="ECO:0007669"/>
    <property type="project" value="UniProtKB-SubCell"/>
</dbReference>
<accession>A0A2V4MM44</accession>
<dbReference type="OrthoDB" id="9807843at2"/>
<evidence type="ECO:0000256" key="9">
    <source>
        <dbReference type="ARBA" id="ARBA00022989"/>
    </source>
</evidence>
<evidence type="ECO:0000313" key="14">
    <source>
        <dbReference type="Proteomes" id="UP000248012"/>
    </source>
</evidence>
<keyword evidence="5 11" id="KW-0479">Metal-binding</keyword>
<dbReference type="NCBIfam" id="TIGR01494">
    <property type="entry name" value="ATPase_P-type"/>
    <property type="match status" value="1"/>
</dbReference>
<dbReference type="RefSeq" id="WP_110796069.1">
    <property type="nucleotide sequence ID" value="NZ_KZ826484.1"/>
</dbReference>
<keyword evidence="8" id="KW-1278">Translocase</keyword>
<dbReference type="FunFam" id="2.70.150.10:FF:000002">
    <property type="entry name" value="Copper-transporting ATPase 1, putative"/>
    <property type="match status" value="1"/>
</dbReference>
<dbReference type="PROSITE" id="PS50846">
    <property type="entry name" value="HMA_2"/>
    <property type="match status" value="2"/>
</dbReference>
<dbReference type="InterPro" id="IPR044492">
    <property type="entry name" value="P_typ_ATPase_HD_dom"/>
</dbReference>
<dbReference type="PROSITE" id="PS01047">
    <property type="entry name" value="HMA_1"/>
    <property type="match status" value="1"/>
</dbReference>
<dbReference type="Proteomes" id="UP000248012">
    <property type="component" value="Unassembled WGS sequence"/>
</dbReference>
<evidence type="ECO:0000256" key="10">
    <source>
        <dbReference type="ARBA" id="ARBA00023136"/>
    </source>
</evidence>
<dbReference type="InterPro" id="IPR036163">
    <property type="entry name" value="HMA_dom_sf"/>
</dbReference>
<evidence type="ECO:0000256" key="5">
    <source>
        <dbReference type="ARBA" id="ARBA00022723"/>
    </source>
</evidence>
<dbReference type="SUPFAM" id="SSF55008">
    <property type="entry name" value="HMA, heavy metal-associated domain"/>
    <property type="match status" value="2"/>
</dbReference>
<evidence type="ECO:0000256" key="8">
    <source>
        <dbReference type="ARBA" id="ARBA00022967"/>
    </source>
</evidence>
<gene>
    <name evidence="13" type="ORF">DI396_09875</name>
</gene>
<feature type="domain" description="HMA" evidence="12">
    <location>
        <begin position="1"/>
        <end position="61"/>
    </location>
</feature>
<dbReference type="SFLD" id="SFLDG00002">
    <property type="entry name" value="C1.7:_P-type_atpase_like"/>
    <property type="match status" value="1"/>
</dbReference>
<dbReference type="InterPro" id="IPR059000">
    <property type="entry name" value="ATPase_P-type_domA"/>
</dbReference>
<dbReference type="Gene3D" id="3.30.70.100">
    <property type="match status" value="2"/>
</dbReference>
<dbReference type="InterPro" id="IPR006121">
    <property type="entry name" value="HMA_dom"/>
</dbReference>
<keyword evidence="4 11" id="KW-0812">Transmembrane</keyword>
<dbReference type="InterPro" id="IPR027256">
    <property type="entry name" value="P-typ_ATPase_IB"/>
</dbReference>
<dbReference type="InterPro" id="IPR023298">
    <property type="entry name" value="ATPase_P-typ_TM_dom_sf"/>
</dbReference>
<dbReference type="InterPro" id="IPR008250">
    <property type="entry name" value="ATPase_P-typ_transduc_dom_A_sf"/>
</dbReference>
<dbReference type="SUPFAM" id="SSF81653">
    <property type="entry name" value="Calcium ATPase, transduction domain A"/>
    <property type="match status" value="1"/>
</dbReference>
<dbReference type="EMBL" id="QFVT01000005">
    <property type="protein sequence ID" value="PYC47761.1"/>
    <property type="molecule type" value="Genomic_DNA"/>
</dbReference>
<feature type="transmembrane region" description="Helical" evidence="11">
    <location>
        <begin position="755"/>
        <end position="777"/>
    </location>
</feature>
<dbReference type="SUPFAM" id="SSF81665">
    <property type="entry name" value="Calcium ATPase, transmembrane domain M"/>
    <property type="match status" value="1"/>
</dbReference>
<dbReference type="InterPro" id="IPR023299">
    <property type="entry name" value="ATPase_P-typ_cyto_dom_N"/>
</dbReference>
<dbReference type="SFLD" id="SFLDF00027">
    <property type="entry name" value="p-type_atpase"/>
    <property type="match status" value="1"/>
</dbReference>
<dbReference type="FunFam" id="3.30.70.100:FF:000001">
    <property type="entry name" value="ATPase copper transporting beta"/>
    <property type="match status" value="1"/>
</dbReference>
<dbReference type="InterPro" id="IPR023214">
    <property type="entry name" value="HAD_sf"/>
</dbReference>
<feature type="transmembrane region" description="Helical" evidence="11">
    <location>
        <begin position="155"/>
        <end position="174"/>
    </location>
</feature>
<dbReference type="NCBIfam" id="TIGR01525">
    <property type="entry name" value="ATPase-IB_hvy"/>
    <property type="match status" value="1"/>
</dbReference>
<feature type="transmembrane region" description="Helical" evidence="11">
    <location>
        <begin position="260"/>
        <end position="279"/>
    </location>
</feature>
<evidence type="ECO:0000256" key="4">
    <source>
        <dbReference type="ARBA" id="ARBA00022692"/>
    </source>
</evidence>